<dbReference type="STRING" id="402600.SAMN05216188_11835"/>
<evidence type="ECO:0000313" key="2">
    <source>
        <dbReference type="Proteomes" id="UP000199352"/>
    </source>
</evidence>
<keyword evidence="2" id="KW-1185">Reference proteome</keyword>
<protein>
    <submittedName>
        <fullName evidence="1">Uncharacterized protein</fullName>
    </submittedName>
</protein>
<reference evidence="2" key="1">
    <citation type="submission" date="2016-10" db="EMBL/GenBank/DDBJ databases">
        <authorList>
            <person name="Varghese N."/>
            <person name="Submissions S."/>
        </authorList>
    </citation>
    <scope>NUCLEOTIDE SEQUENCE [LARGE SCALE GENOMIC DNA]</scope>
    <source>
        <strain evidence="2">CGMCC 4.3525</strain>
    </source>
</reference>
<name>A0A1H9TCZ2_9PSEU</name>
<proteinExistence type="predicted"/>
<dbReference type="AlphaFoldDB" id="A0A1H9TCZ2"/>
<accession>A0A1H9TCZ2</accession>
<sequence>MSSFQEIAAEVRALQDVLGELSSRTDAITREVEYEVFPRAVSVFAGAESPAALRAIDAIRAVIDSAGSFGSTVFIAQQELGVYLAEM</sequence>
<dbReference type="EMBL" id="FOFR01000018">
    <property type="protein sequence ID" value="SER94897.1"/>
    <property type="molecule type" value="Genomic_DNA"/>
</dbReference>
<dbReference type="Proteomes" id="UP000199352">
    <property type="component" value="Unassembled WGS sequence"/>
</dbReference>
<organism evidence="1 2">
    <name type="scientific">Lentzea xinjiangensis</name>
    <dbReference type="NCBI Taxonomy" id="402600"/>
    <lineage>
        <taxon>Bacteria</taxon>
        <taxon>Bacillati</taxon>
        <taxon>Actinomycetota</taxon>
        <taxon>Actinomycetes</taxon>
        <taxon>Pseudonocardiales</taxon>
        <taxon>Pseudonocardiaceae</taxon>
        <taxon>Lentzea</taxon>
    </lineage>
</organism>
<gene>
    <name evidence="1" type="ORF">SAMN05216188_11835</name>
</gene>
<evidence type="ECO:0000313" key="1">
    <source>
        <dbReference type="EMBL" id="SER94897.1"/>
    </source>
</evidence>
<dbReference type="RefSeq" id="WP_089957299.1">
    <property type="nucleotide sequence ID" value="NZ_FOFR01000018.1"/>
</dbReference>